<dbReference type="InterPro" id="IPR036052">
    <property type="entry name" value="TrpB-like_PALP_sf"/>
</dbReference>
<keyword evidence="1" id="KW-0175">Coiled coil</keyword>
<dbReference type="KEGG" id="more:E1B28_006634"/>
<dbReference type="Gene3D" id="3.40.50.1100">
    <property type="match status" value="2"/>
</dbReference>
<dbReference type="Pfam" id="PF00291">
    <property type="entry name" value="PALP"/>
    <property type="match status" value="1"/>
</dbReference>
<feature type="domain" description="Tryptophan synthase beta chain-like PALP" evidence="2">
    <location>
        <begin position="33"/>
        <end position="360"/>
    </location>
</feature>
<dbReference type="RefSeq" id="XP_043012420.1">
    <property type="nucleotide sequence ID" value="XM_043151325.1"/>
</dbReference>
<dbReference type="GeneID" id="66075710"/>
<dbReference type="PANTHER" id="PTHR42937">
    <property type="match status" value="1"/>
</dbReference>
<feature type="coiled-coil region" evidence="1">
    <location>
        <begin position="82"/>
        <end position="109"/>
    </location>
</feature>
<dbReference type="OrthoDB" id="10059875at2759"/>
<organism evidence="3 4">
    <name type="scientific">Marasmius oreades</name>
    <name type="common">fairy-ring Marasmius</name>
    <dbReference type="NCBI Taxonomy" id="181124"/>
    <lineage>
        <taxon>Eukaryota</taxon>
        <taxon>Fungi</taxon>
        <taxon>Dikarya</taxon>
        <taxon>Basidiomycota</taxon>
        <taxon>Agaricomycotina</taxon>
        <taxon>Agaricomycetes</taxon>
        <taxon>Agaricomycetidae</taxon>
        <taxon>Agaricales</taxon>
        <taxon>Marasmiineae</taxon>
        <taxon>Marasmiaceae</taxon>
        <taxon>Marasmius</taxon>
    </lineage>
</organism>
<accession>A0A9P7UWI4</accession>
<dbReference type="AlphaFoldDB" id="A0A9P7UWI4"/>
<dbReference type="PANTHER" id="PTHR42937:SF1">
    <property type="entry name" value="DIAMINOPROPIONATE AMMONIA-LYASE"/>
    <property type="match status" value="1"/>
</dbReference>
<keyword evidence="4" id="KW-1185">Reference proteome</keyword>
<evidence type="ECO:0000313" key="3">
    <source>
        <dbReference type="EMBL" id="KAG7095950.1"/>
    </source>
</evidence>
<dbReference type="Proteomes" id="UP001049176">
    <property type="component" value="Chromosome 3"/>
</dbReference>
<sequence length="365" mass="39020">MLYRNPSARNYSIPNASPLSSSIRNFHQKFFPSHTQTRLTSLPTIAEELCVAHVFLKNESCRFGLPAFKILGASWAIFSALAEKLKLDLNAYEMDLESFKGRLASMDEEEKVTLYTATDGNHGKAVAHIAKMLSLHAKVFVPEAVSETSRRHIQGEGAEVIIVHADYDETVQRAAKEAAENGGLLIQDTSWPGYEEVPKLIVQGYSTLFSEVADQLADQGISPSLIVVPVGVGSLAHSAVQFYRSGVLSSVSPPSILAVEPHTAACLNTSLHIGKNTPIQTSHTVMAGLNCGTVSHTAWPDLLSGVDLSIIVSDDEVSKAVEDLKVLGVRAGPCGAAPLAALRALPDGVLDPSTVVVLICTEGQI</sequence>
<proteinExistence type="predicted"/>
<dbReference type="InterPro" id="IPR001926">
    <property type="entry name" value="TrpB-like_PALP"/>
</dbReference>
<gene>
    <name evidence="3" type="ORF">E1B28_006634</name>
</gene>
<protein>
    <recommendedName>
        <fullName evidence="2">Tryptophan synthase beta chain-like PALP domain-containing protein</fullName>
    </recommendedName>
</protein>
<dbReference type="NCBIfam" id="NF006058">
    <property type="entry name" value="PRK08206.1"/>
    <property type="match status" value="1"/>
</dbReference>
<evidence type="ECO:0000259" key="2">
    <source>
        <dbReference type="Pfam" id="PF00291"/>
    </source>
</evidence>
<evidence type="ECO:0000256" key="1">
    <source>
        <dbReference type="SAM" id="Coils"/>
    </source>
</evidence>
<comment type="caution">
    <text evidence="3">The sequence shown here is derived from an EMBL/GenBank/DDBJ whole genome shotgun (WGS) entry which is preliminary data.</text>
</comment>
<dbReference type="SUPFAM" id="SSF53686">
    <property type="entry name" value="Tryptophan synthase beta subunit-like PLP-dependent enzymes"/>
    <property type="match status" value="1"/>
</dbReference>
<dbReference type="EMBL" id="CM032183">
    <property type="protein sequence ID" value="KAG7095950.1"/>
    <property type="molecule type" value="Genomic_DNA"/>
</dbReference>
<evidence type="ECO:0000313" key="4">
    <source>
        <dbReference type="Proteomes" id="UP001049176"/>
    </source>
</evidence>
<reference evidence="3" key="1">
    <citation type="journal article" date="2021" name="Genome Biol. Evol.">
        <title>The assembled and annotated genome of the fairy-ring fungus Marasmius oreades.</title>
        <authorList>
            <person name="Hiltunen M."/>
            <person name="Ament-Velasquez S.L."/>
            <person name="Johannesson H."/>
        </authorList>
    </citation>
    <scope>NUCLEOTIDE SEQUENCE</scope>
    <source>
        <strain evidence="3">03SP1</strain>
    </source>
</reference>
<name>A0A9P7UWI4_9AGAR</name>